<sequence>MNTLCSGCHPLERLKREPHAQHEQQFFGRKAVAMKVRGGRTLTLATVGALALSLLAVGGVATASSGGEVYACVNKKSRYARIVNPSTPCRKTEIQMVIGGGTSTTTVTEGTKGDTGAQGPKGDTGPQGPRGPQGLPGKDGKDGLNGKNGEDGKDGLNGKNGVDGKDGKDGLPGKPGKDGEDGKDGKPGLPGKDGQDGQDGKNGLPGKDGKDGVNGKDGATYTSYTKSATLSGGSGSVSCGTGELVTGGGFSLNQSYRPLSSMPSGNGWSVTATKANDNDKDFSGGGSAGSVYVVCLKKTS</sequence>
<dbReference type="AlphaFoldDB" id="A0A7Y6I6Y1"/>
<name>A0A7Y6I6Y1_9ACTN</name>
<gene>
    <name evidence="2" type="ORF">HTZ77_12715</name>
</gene>
<evidence type="ECO:0008006" key="4">
    <source>
        <dbReference type="Google" id="ProtNLM"/>
    </source>
</evidence>
<accession>A0A7Y6I6Y1</accession>
<feature type="region of interest" description="Disordered" evidence="1">
    <location>
        <begin position="270"/>
        <end position="289"/>
    </location>
</feature>
<keyword evidence="3" id="KW-1185">Reference proteome</keyword>
<reference evidence="2 3" key="1">
    <citation type="submission" date="2020-06" db="EMBL/GenBank/DDBJ databases">
        <title>Nonomuraea sp. SMC257, a novel actinomycete isolated from soil.</title>
        <authorList>
            <person name="Chanama M."/>
        </authorList>
    </citation>
    <scope>NUCLEOTIDE SEQUENCE [LARGE SCALE GENOMIC DNA]</scope>
    <source>
        <strain evidence="2 3">SMC257</strain>
    </source>
</reference>
<feature type="region of interest" description="Disordered" evidence="1">
    <location>
        <begin position="101"/>
        <end position="216"/>
    </location>
</feature>
<protein>
    <recommendedName>
        <fullName evidence="4">Collagen-like protein</fullName>
    </recommendedName>
</protein>
<comment type="caution">
    <text evidence="2">The sequence shown here is derived from an EMBL/GenBank/DDBJ whole genome shotgun (WGS) entry which is preliminary data.</text>
</comment>
<dbReference type="PANTHER" id="PTHR24637">
    <property type="entry name" value="COLLAGEN"/>
    <property type="match status" value="1"/>
</dbReference>
<feature type="compositionally biased region" description="Low complexity" evidence="1">
    <location>
        <begin position="126"/>
        <end position="136"/>
    </location>
</feature>
<evidence type="ECO:0000313" key="2">
    <source>
        <dbReference type="EMBL" id="NUW32288.1"/>
    </source>
</evidence>
<organism evidence="2 3">
    <name type="scientific">Nonomuraea montanisoli</name>
    <dbReference type="NCBI Taxonomy" id="2741721"/>
    <lineage>
        <taxon>Bacteria</taxon>
        <taxon>Bacillati</taxon>
        <taxon>Actinomycetota</taxon>
        <taxon>Actinomycetes</taxon>
        <taxon>Streptosporangiales</taxon>
        <taxon>Streptosporangiaceae</taxon>
        <taxon>Nonomuraea</taxon>
    </lineage>
</organism>
<dbReference type="Proteomes" id="UP000586042">
    <property type="component" value="Unassembled WGS sequence"/>
</dbReference>
<dbReference type="EMBL" id="JABWGN010000005">
    <property type="protein sequence ID" value="NUW32288.1"/>
    <property type="molecule type" value="Genomic_DNA"/>
</dbReference>
<evidence type="ECO:0000313" key="3">
    <source>
        <dbReference type="Proteomes" id="UP000586042"/>
    </source>
</evidence>
<feature type="compositionally biased region" description="Basic and acidic residues" evidence="1">
    <location>
        <begin position="138"/>
        <end position="186"/>
    </location>
</feature>
<evidence type="ECO:0000256" key="1">
    <source>
        <dbReference type="SAM" id="MobiDB-lite"/>
    </source>
</evidence>
<proteinExistence type="predicted"/>